<dbReference type="AlphaFoldDB" id="A0A0M0BTN5"/>
<proteinExistence type="predicted"/>
<evidence type="ECO:0000256" key="3">
    <source>
        <dbReference type="SAM" id="MobiDB-lite"/>
    </source>
</evidence>
<comment type="caution">
    <text evidence="4">The sequence shown here is derived from an EMBL/GenBank/DDBJ whole genome shotgun (WGS) entry which is preliminary data.</text>
</comment>
<organism evidence="4 5">
    <name type="scientific">miscellaneous Crenarchaeota group-1 archaeon SG8-32-3</name>
    <dbReference type="NCBI Taxonomy" id="1685125"/>
    <lineage>
        <taxon>Archaea</taxon>
        <taxon>Candidatus Bathyarchaeota</taxon>
        <taxon>MCG-1</taxon>
    </lineage>
</organism>
<evidence type="ECO:0000313" key="5">
    <source>
        <dbReference type="Proteomes" id="UP000054016"/>
    </source>
</evidence>
<dbReference type="Proteomes" id="UP000054016">
    <property type="component" value="Unassembled WGS sequence"/>
</dbReference>
<accession>A0A0M0BTN5</accession>
<reference evidence="5" key="1">
    <citation type="submission" date="2015-06" db="EMBL/GenBank/DDBJ databases">
        <title>New insights into the roles of widespread benthic archaea in carbon and nitrogen cycling.</title>
        <authorList>
            <person name="Lazar C.S."/>
            <person name="Baker B.J."/>
            <person name="Seitz K.W."/>
            <person name="Hyde A.S."/>
            <person name="Dick G.J."/>
            <person name="Hinrichs K.-U."/>
            <person name="Teske A.P."/>
        </authorList>
    </citation>
    <scope>NUCLEOTIDE SEQUENCE [LARGE SCALE GENOMIC DNA]</scope>
</reference>
<evidence type="ECO:0000313" key="4">
    <source>
        <dbReference type="EMBL" id="KON31720.1"/>
    </source>
</evidence>
<dbReference type="Pfam" id="PF01283">
    <property type="entry name" value="Ribosomal_S26e"/>
    <property type="match status" value="1"/>
</dbReference>
<dbReference type="PANTHER" id="PTHR12538:SF0">
    <property type="entry name" value="40S RIBOSOMAL PROTEIN S26"/>
    <property type="match status" value="1"/>
</dbReference>
<dbReference type="EMBL" id="LFWV01000027">
    <property type="protein sequence ID" value="KON31720.1"/>
    <property type="molecule type" value="Genomic_DNA"/>
</dbReference>
<dbReference type="InterPro" id="IPR000892">
    <property type="entry name" value="Ribosomal_eS26"/>
</dbReference>
<dbReference type="GO" id="GO:0003735">
    <property type="term" value="F:structural constituent of ribosome"/>
    <property type="evidence" value="ECO:0007669"/>
    <property type="project" value="InterPro"/>
</dbReference>
<keyword evidence="2" id="KW-0687">Ribonucleoprotein</keyword>
<gene>
    <name evidence="4" type="ORF">AC478_02365</name>
</gene>
<dbReference type="NCBIfam" id="NF006816">
    <property type="entry name" value="PRK09335.1"/>
    <property type="match status" value="1"/>
</dbReference>
<name>A0A0M0BTN5_9ARCH</name>
<protein>
    <submittedName>
        <fullName evidence="4">30S ribosomal protein S26</fullName>
    </submittedName>
</protein>
<sequence>MPFKRKSRGRSKGSKGSSGLVQCVSCGQMVPRDKAKKSTRRVSFVEPQLAKELRQKGTYMSSWVDTKYYCISCAVHRGIVKVRAENERRSRYRRRR</sequence>
<dbReference type="GO" id="GO:0022627">
    <property type="term" value="C:cytosolic small ribosomal subunit"/>
    <property type="evidence" value="ECO:0007669"/>
    <property type="project" value="TreeGrafter"/>
</dbReference>
<evidence type="ECO:0000256" key="2">
    <source>
        <dbReference type="ARBA" id="ARBA00023274"/>
    </source>
</evidence>
<dbReference type="PANTHER" id="PTHR12538">
    <property type="entry name" value="40S RIBOSOMAL PROTEIN S26"/>
    <property type="match status" value="1"/>
</dbReference>
<dbReference type="Gene3D" id="3.30.1740.20">
    <property type="entry name" value="Ribosomal protein S26e"/>
    <property type="match status" value="1"/>
</dbReference>
<dbReference type="GO" id="GO:0003729">
    <property type="term" value="F:mRNA binding"/>
    <property type="evidence" value="ECO:0007669"/>
    <property type="project" value="TreeGrafter"/>
</dbReference>
<feature type="region of interest" description="Disordered" evidence="3">
    <location>
        <begin position="1"/>
        <end position="20"/>
    </location>
</feature>
<dbReference type="InterPro" id="IPR038551">
    <property type="entry name" value="Ribosomal_eS26_sf"/>
</dbReference>
<evidence type="ECO:0000256" key="1">
    <source>
        <dbReference type="ARBA" id="ARBA00022980"/>
    </source>
</evidence>
<feature type="compositionally biased region" description="Basic residues" evidence="3">
    <location>
        <begin position="1"/>
        <end position="13"/>
    </location>
</feature>
<dbReference type="GO" id="GO:0006412">
    <property type="term" value="P:translation"/>
    <property type="evidence" value="ECO:0007669"/>
    <property type="project" value="InterPro"/>
</dbReference>
<keyword evidence="1 4" id="KW-0689">Ribosomal protein</keyword>